<dbReference type="Proteomes" id="UP000473699">
    <property type="component" value="Unassembled WGS sequence"/>
</dbReference>
<gene>
    <name evidence="1" type="ORF">FYJ74_10380</name>
</gene>
<protein>
    <submittedName>
        <fullName evidence="1">Uncharacterized protein</fullName>
    </submittedName>
</protein>
<evidence type="ECO:0000313" key="1">
    <source>
        <dbReference type="EMBL" id="MST56433.1"/>
    </source>
</evidence>
<dbReference type="RefSeq" id="WP_154529514.1">
    <property type="nucleotide sequence ID" value="NZ_VUNH01000012.1"/>
</dbReference>
<comment type="caution">
    <text evidence="1">The sequence shown here is derived from an EMBL/GenBank/DDBJ whole genome shotgun (WGS) entry which is preliminary data.</text>
</comment>
<dbReference type="EMBL" id="VUNH01000012">
    <property type="protein sequence ID" value="MST56433.1"/>
    <property type="molecule type" value="Genomic_DNA"/>
</dbReference>
<evidence type="ECO:0000313" key="2">
    <source>
        <dbReference type="Proteomes" id="UP000473699"/>
    </source>
</evidence>
<proteinExistence type="predicted"/>
<accession>A0A6L5YEB5</accession>
<reference evidence="1 2" key="1">
    <citation type="submission" date="2019-08" db="EMBL/GenBank/DDBJ databases">
        <title>In-depth cultivation of the pig gut microbiome towards novel bacterial diversity and tailored functional studies.</title>
        <authorList>
            <person name="Wylensek D."/>
            <person name="Hitch T.C.A."/>
            <person name="Clavel T."/>
        </authorList>
    </citation>
    <scope>NUCLEOTIDE SEQUENCE [LARGE SCALE GENOMIC DNA]</scope>
    <source>
        <strain evidence="1 2">SM-530-WT-4B</strain>
    </source>
</reference>
<organism evidence="1 2">
    <name type="scientific">Pyramidobacter porci</name>
    <dbReference type="NCBI Taxonomy" id="2605789"/>
    <lineage>
        <taxon>Bacteria</taxon>
        <taxon>Thermotogati</taxon>
        <taxon>Synergistota</taxon>
        <taxon>Synergistia</taxon>
        <taxon>Synergistales</taxon>
        <taxon>Dethiosulfovibrionaceae</taxon>
        <taxon>Pyramidobacter</taxon>
    </lineage>
</organism>
<keyword evidence="2" id="KW-1185">Reference proteome</keyword>
<sequence length="79" mass="9000">MHNDGKSFSVKRKLINAEHRSDPDEANWELAQYLPLHYNEIDRMKTRDLTAQCHISFSTVRASVKAWASTISPTCARPG</sequence>
<name>A0A6L5YEB5_9BACT</name>
<dbReference type="AlphaFoldDB" id="A0A6L5YEB5"/>